<dbReference type="Proteomes" id="UP000000653">
    <property type="component" value="Chromosome"/>
</dbReference>
<dbReference type="RefSeq" id="WP_003141360.1">
    <property type="nucleotide sequence ID" value="NC_008463.1"/>
</dbReference>
<reference evidence="4 5" key="1">
    <citation type="journal article" date="2006" name="Genome Biol.">
        <title>Genomic analysis reveals that Pseudomonas aeruginosa virulence is combinatorial.</title>
        <authorList>
            <person name="Lee D.G."/>
            <person name="Urbach J.M."/>
            <person name="Wu G."/>
            <person name="Liberati N.T."/>
            <person name="Feinbaum R.L."/>
            <person name="Miyata S."/>
            <person name="Diggins L.T."/>
            <person name="He J."/>
            <person name="Saucier M."/>
            <person name="Deziel E."/>
            <person name="Friedman L."/>
            <person name="Li L."/>
            <person name="Grills G."/>
            <person name="Montgomery K."/>
            <person name="Kucherlapati R."/>
            <person name="Rahme L.G."/>
            <person name="Ausubel F.M."/>
        </authorList>
    </citation>
    <scope>NUCLEOTIDE SEQUENCE [LARGE SCALE GENOMIC DNA]</scope>
    <source>
        <strain evidence="4 5">UCBPP-PA14</strain>
    </source>
</reference>
<dbReference type="InterPro" id="IPR027417">
    <property type="entry name" value="P-loop_NTPase"/>
</dbReference>
<dbReference type="GO" id="GO:0005737">
    <property type="term" value="C:cytoplasm"/>
    <property type="evidence" value="ECO:0007669"/>
    <property type="project" value="TreeGrafter"/>
</dbReference>
<evidence type="ECO:0000313" key="5">
    <source>
        <dbReference type="Proteomes" id="UP000000653"/>
    </source>
</evidence>
<organism evidence="4 5">
    <name type="scientific">Pseudomonas aeruginosa (strain UCBPP-PA14)</name>
    <dbReference type="NCBI Taxonomy" id="208963"/>
    <lineage>
        <taxon>Bacteria</taxon>
        <taxon>Pseudomonadati</taxon>
        <taxon>Pseudomonadota</taxon>
        <taxon>Gammaproteobacteria</taxon>
        <taxon>Pseudomonadales</taxon>
        <taxon>Pseudomonadaceae</taxon>
        <taxon>Pseudomonas</taxon>
    </lineage>
</organism>
<dbReference type="Gene3D" id="3.40.50.300">
    <property type="entry name" value="P-loop containing nucleotide triphosphate hydrolases"/>
    <property type="match status" value="1"/>
</dbReference>
<evidence type="ECO:0000256" key="3">
    <source>
        <dbReference type="SAM" id="MobiDB-lite"/>
    </source>
</evidence>
<dbReference type="GO" id="GO:0032153">
    <property type="term" value="C:cell division site"/>
    <property type="evidence" value="ECO:0007669"/>
    <property type="project" value="TreeGrafter"/>
</dbReference>
<dbReference type="KEGG" id="pau:PA14_58880"/>
<keyword evidence="1" id="KW-0547">Nucleotide-binding</keyword>
<dbReference type="EMBL" id="CP000438">
    <property type="protein sequence ID" value="ABJ13807.1"/>
    <property type="molecule type" value="Genomic_DNA"/>
</dbReference>
<proteinExistence type="predicted"/>
<dbReference type="NCBIfam" id="NF040713">
    <property type="entry name" value="ZapE"/>
    <property type="match status" value="1"/>
</dbReference>
<protein>
    <submittedName>
        <fullName evidence="4">Putative ATPase</fullName>
    </submittedName>
</protein>
<name>A0A0H2ZH01_PSEAB</name>
<dbReference type="InterPro" id="IPR005654">
    <property type="entry name" value="ATPase_AFG1-like"/>
</dbReference>
<dbReference type="BioCyc" id="PAER208963:G1G74-4960-MONOMER"/>
<dbReference type="PANTHER" id="PTHR12169">
    <property type="entry name" value="ATPASE N2B"/>
    <property type="match status" value="1"/>
</dbReference>
<gene>
    <name evidence="4" type="ordered locus">PA14_58880</name>
</gene>
<sequence length="363" mass="41165">MSFGSFSRRSPMTGTKPTTPVARYFHQEAQRRGYVLDAAQGNAILHLDRLAERLRRGPSLFRQAPRSLYLWGPVGRGKSWLMDGFFRSADLQGLRRTHFHAFFRQLHDGMFRRQGRPDALGGALDELLGDCRLLCFDEFHVHDIGDAMLITRLFRELFRRKITLVCTSNYAPRQLLPNPLYHERFLPAIRLIETRMEVLEVAGARDYRTISPRQEIASGYASGGYCWPASCACLDELGLSAPERSQRVILQSGARTLQARAVCGDLVWFAFADLCEAPTAVMDYLALGERFSTWVLDGVPPMARCSVAAQQRFINLVDVLYDNDRRFFLSAEKALPDLVEGSDLPADMQRTASRLAQLRQLRC</sequence>
<feature type="region of interest" description="Disordered" evidence="3">
    <location>
        <begin position="1"/>
        <end position="20"/>
    </location>
</feature>
<feature type="compositionally biased region" description="Polar residues" evidence="3">
    <location>
        <begin position="1"/>
        <end position="18"/>
    </location>
</feature>
<dbReference type="GO" id="GO:0016887">
    <property type="term" value="F:ATP hydrolysis activity"/>
    <property type="evidence" value="ECO:0007669"/>
    <property type="project" value="InterPro"/>
</dbReference>
<accession>A0A0H2ZH01</accession>
<dbReference type="PANTHER" id="PTHR12169:SF6">
    <property type="entry name" value="AFG1-LIKE ATPASE"/>
    <property type="match status" value="1"/>
</dbReference>
<dbReference type="GO" id="GO:0005524">
    <property type="term" value="F:ATP binding"/>
    <property type="evidence" value="ECO:0007669"/>
    <property type="project" value="UniProtKB-KW"/>
</dbReference>
<evidence type="ECO:0000256" key="2">
    <source>
        <dbReference type="ARBA" id="ARBA00022840"/>
    </source>
</evidence>
<dbReference type="Pfam" id="PF03969">
    <property type="entry name" value="AFG1_ATPase"/>
    <property type="match status" value="1"/>
</dbReference>
<dbReference type="AlphaFoldDB" id="A0A0H2ZH01"/>
<dbReference type="GO" id="GO:0051301">
    <property type="term" value="P:cell division"/>
    <property type="evidence" value="ECO:0007669"/>
    <property type="project" value="TreeGrafter"/>
</dbReference>
<keyword evidence="2" id="KW-0067">ATP-binding</keyword>
<evidence type="ECO:0000313" key="4">
    <source>
        <dbReference type="EMBL" id="ABJ13807.1"/>
    </source>
</evidence>
<dbReference type="HOGENOM" id="CLU_008681_0_0_6"/>
<dbReference type="SUPFAM" id="SSF52540">
    <property type="entry name" value="P-loop containing nucleoside triphosphate hydrolases"/>
    <property type="match status" value="1"/>
</dbReference>
<evidence type="ECO:0000256" key="1">
    <source>
        <dbReference type="ARBA" id="ARBA00022741"/>
    </source>
</evidence>